<dbReference type="Pfam" id="PF02602">
    <property type="entry name" value="HEM4"/>
    <property type="match status" value="1"/>
</dbReference>
<dbReference type="InterPro" id="IPR036108">
    <property type="entry name" value="4pyrrol_syn_uPrphyn_synt_sf"/>
</dbReference>
<protein>
    <submittedName>
        <fullName evidence="2">Uroporphyrinogen-III synthase</fullName>
    </submittedName>
</protein>
<name>A0A2P7MQT6_9CYAN</name>
<accession>A0A2P7MQT6</accession>
<evidence type="ECO:0000259" key="1">
    <source>
        <dbReference type="Pfam" id="PF02602"/>
    </source>
</evidence>
<proteinExistence type="predicted"/>
<reference evidence="2 3" key="1">
    <citation type="journal article" date="2018" name="Environ. Microbiol.">
        <title>Ecological and genomic features of two widespread freshwater picocyanobacteria.</title>
        <authorList>
            <person name="Cabello-Yeves P.J."/>
            <person name="Picazo A."/>
            <person name="Camacho A."/>
            <person name="Callieri C."/>
            <person name="Rosselli R."/>
            <person name="Roda-Garcia J.J."/>
            <person name="Coutinho F.H."/>
            <person name="Rodriguez-Valera F."/>
        </authorList>
    </citation>
    <scope>NUCLEOTIDE SEQUENCE [LARGE SCALE GENOMIC DNA]</scope>
    <source>
        <strain evidence="2 3">Tous</strain>
    </source>
</reference>
<dbReference type="InterPro" id="IPR039793">
    <property type="entry name" value="UROS/Hem4"/>
</dbReference>
<dbReference type="GO" id="GO:0006780">
    <property type="term" value="P:uroporphyrinogen III biosynthetic process"/>
    <property type="evidence" value="ECO:0007669"/>
    <property type="project" value="InterPro"/>
</dbReference>
<dbReference type="CDD" id="cd06578">
    <property type="entry name" value="HemD"/>
    <property type="match status" value="1"/>
</dbReference>
<organism evidence="2 3">
    <name type="scientific">Cyanobium usitatum str. Tous</name>
    <dbReference type="NCBI Taxonomy" id="2116684"/>
    <lineage>
        <taxon>Bacteria</taxon>
        <taxon>Bacillati</taxon>
        <taxon>Cyanobacteriota</taxon>
        <taxon>Cyanophyceae</taxon>
        <taxon>Synechococcales</taxon>
        <taxon>Prochlorococcaceae</taxon>
        <taxon>Cyanobium</taxon>
    </lineage>
</organism>
<sequence length="276" mass="29122">MASDSYLSGRSIAVTRAETQLGEARRLFEAAGATVVDLPALVVTPPDEWGPLDDALAELDDFHWLVFSSGNGVEAVEQRLRRIGRSLARRPSHLKIAAVGRKTAAQLESLGSPADFIPPSFVADSLLEHFPVSGWGLRLLLPRVQSGGRTLLADAFAAAGVRVVEVAAYETGCPEGLPSAAVAALEQRRLDAITFSSGKTVSHTCQLLKGAFGPTWSSQLEGVAVVSIGPQTSERCRQLLGRVDAEADPHDLSGLVDACGRSLRARPSPPACHDAG</sequence>
<dbReference type="Gene3D" id="3.40.50.10090">
    <property type="match status" value="2"/>
</dbReference>
<evidence type="ECO:0000313" key="3">
    <source>
        <dbReference type="Proteomes" id="UP000243002"/>
    </source>
</evidence>
<dbReference type="PANTHER" id="PTHR40082">
    <property type="entry name" value="BLR5956 PROTEIN"/>
    <property type="match status" value="1"/>
</dbReference>
<dbReference type="SUPFAM" id="SSF69618">
    <property type="entry name" value="HemD-like"/>
    <property type="match status" value="1"/>
</dbReference>
<dbReference type="InterPro" id="IPR003754">
    <property type="entry name" value="4pyrrol_synth_uPrphyn_synth"/>
</dbReference>
<dbReference type="Proteomes" id="UP000243002">
    <property type="component" value="Unassembled WGS sequence"/>
</dbReference>
<dbReference type="PANTHER" id="PTHR40082:SF1">
    <property type="entry name" value="BLR5956 PROTEIN"/>
    <property type="match status" value="1"/>
</dbReference>
<dbReference type="OrthoDB" id="9815856at2"/>
<evidence type="ECO:0000313" key="2">
    <source>
        <dbReference type="EMBL" id="PSJ03571.1"/>
    </source>
</evidence>
<dbReference type="EMBL" id="PXXO01000020">
    <property type="protein sequence ID" value="PSJ03571.1"/>
    <property type="molecule type" value="Genomic_DNA"/>
</dbReference>
<dbReference type="GO" id="GO:0004852">
    <property type="term" value="F:uroporphyrinogen-III synthase activity"/>
    <property type="evidence" value="ECO:0007669"/>
    <property type="project" value="InterPro"/>
</dbReference>
<keyword evidence="3" id="KW-1185">Reference proteome</keyword>
<gene>
    <name evidence="2" type="ORF">C7K55_12600</name>
</gene>
<dbReference type="RefSeq" id="WP_106633100.1">
    <property type="nucleotide sequence ID" value="NZ_PXXO01000020.1"/>
</dbReference>
<feature type="domain" description="Tetrapyrrole biosynthesis uroporphyrinogen III synthase" evidence="1">
    <location>
        <begin position="25"/>
        <end position="256"/>
    </location>
</feature>
<dbReference type="AlphaFoldDB" id="A0A2P7MQT6"/>
<comment type="caution">
    <text evidence="2">The sequence shown here is derived from an EMBL/GenBank/DDBJ whole genome shotgun (WGS) entry which is preliminary data.</text>
</comment>